<dbReference type="EMBL" id="MT663535">
    <property type="protein sequence ID" value="QOI90345.1"/>
    <property type="molecule type" value="Genomic_DNA"/>
</dbReference>
<dbReference type="SUPFAM" id="SSF51695">
    <property type="entry name" value="PLC-like phosphodiesterases"/>
    <property type="match status" value="1"/>
</dbReference>
<proteinExistence type="predicted"/>
<organismHost>
    <name type="scientific">Pyramimonas plurioculata</name>
    <dbReference type="NCBI Taxonomy" id="36893"/>
</organismHost>
<evidence type="ECO:0000313" key="1">
    <source>
        <dbReference type="EMBL" id="QOI90345.1"/>
    </source>
</evidence>
<accession>A0A7M3UNR6</accession>
<dbReference type="PANTHER" id="PTHR46211:SF14">
    <property type="entry name" value="GLYCEROPHOSPHODIESTER PHOSPHODIESTERASE"/>
    <property type="match status" value="1"/>
</dbReference>
<dbReference type="InterPro" id="IPR017946">
    <property type="entry name" value="PLC-like_Pdiesterase_TIM-brl"/>
</dbReference>
<protein>
    <recommendedName>
        <fullName evidence="2">GP-PDE domain-containing protein</fullName>
    </recommendedName>
</protein>
<sequence length="200" mass="22985">MVVYVSHRGIKNRENTINGILKAAMIADIVELDVRFNTNHDVILCHDREYRNVEDNETLEELCKSEQPMELMIDIKAFGILPAITIAQTVVSIVCKYPQHLYDLCSFNEFCVSELLRLRGENSIPCKIGVITSGIPLNMFDNLKNIDFVSLEYNIICEDIVELFHQREKSIYAWTVNALEMQEYVVGKCKVDGIIFDIFD</sequence>
<organism evidence="1">
    <name type="scientific">Pyramimonas orientalis virus</name>
    <name type="common">PoV01</name>
    <dbReference type="NCBI Taxonomy" id="455367"/>
    <lineage>
        <taxon>Viruses</taxon>
        <taxon>Varidnaviria</taxon>
        <taxon>Bamfordvirae</taxon>
        <taxon>Nucleocytoviricota</taxon>
        <taxon>Megaviricetes</taxon>
        <taxon>Imitervirales</taxon>
        <taxon>Allomimiviridae</taxon>
        <taxon>Heliosvirus</taxon>
        <taxon>Heliosvirus raunefjordenense</taxon>
    </lineage>
</organism>
<dbReference type="PANTHER" id="PTHR46211">
    <property type="entry name" value="GLYCEROPHOSPHORYL DIESTER PHOSPHODIESTERASE"/>
    <property type="match status" value="1"/>
</dbReference>
<name>A0A7M3UNR6_POV01</name>
<dbReference type="GO" id="GO:0006629">
    <property type="term" value="P:lipid metabolic process"/>
    <property type="evidence" value="ECO:0007669"/>
    <property type="project" value="InterPro"/>
</dbReference>
<gene>
    <name evidence="1" type="ORF">HWQ62_00208</name>
</gene>
<dbReference type="CDD" id="cd08556">
    <property type="entry name" value="GDPD"/>
    <property type="match status" value="1"/>
</dbReference>
<evidence type="ECO:0008006" key="2">
    <source>
        <dbReference type="Google" id="ProtNLM"/>
    </source>
</evidence>
<reference evidence="1" key="1">
    <citation type="submission" date="2020-06" db="EMBL/GenBank/DDBJ databases">
        <title>Lateral gene transfer of anion-conducting channel rhodopsins between green algae and giant viruses.</title>
        <authorList>
            <person name="Rozenberg A."/>
            <person name="Oppermann J."/>
            <person name="Wietek J."/>
            <person name="Fernandez Lahore R.G."/>
            <person name="Sandaa R.-A."/>
            <person name="Bratbak G."/>
            <person name="Hegemann P."/>
            <person name="Beja O."/>
        </authorList>
    </citation>
    <scope>NUCLEOTIDE SEQUENCE</scope>
    <source>
        <strain evidence="1">01B</strain>
    </source>
</reference>
<dbReference type="GO" id="GO:0008081">
    <property type="term" value="F:phosphoric diester hydrolase activity"/>
    <property type="evidence" value="ECO:0007669"/>
    <property type="project" value="InterPro"/>
</dbReference>
<dbReference type="Gene3D" id="3.20.20.190">
    <property type="entry name" value="Phosphatidylinositol (PI) phosphodiesterase"/>
    <property type="match status" value="1"/>
</dbReference>